<dbReference type="EMBL" id="JACHFM010000002">
    <property type="protein sequence ID" value="MBB5222167.1"/>
    <property type="molecule type" value="Genomic_DNA"/>
</dbReference>
<comment type="caution">
    <text evidence="2">The sequence shown here is derived from an EMBL/GenBank/DDBJ whole genome shotgun (WGS) entry which is preliminary data.</text>
</comment>
<dbReference type="RefSeq" id="WP_184148581.1">
    <property type="nucleotide sequence ID" value="NZ_JACHFM010000002.1"/>
</dbReference>
<dbReference type="GO" id="GO:0016787">
    <property type="term" value="F:hydrolase activity"/>
    <property type="evidence" value="ECO:0007669"/>
    <property type="project" value="InterPro"/>
</dbReference>
<evidence type="ECO:0000313" key="2">
    <source>
        <dbReference type="EMBL" id="MBB5222167.1"/>
    </source>
</evidence>
<gene>
    <name evidence="2" type="ORF">HNP73_002103</name>
</gene>
<accession>A0A840SJS0</accession>
<name>A0A840SJS0_9RHOB</name>
<dbReference type="PIRSF" id="PIRSF000887">
    <property type="entry name" value="Pesterase_MJ0037"/>
    <property type="match status" value="1"/>
</dbReference>
<proteinExistence type="predicted"/>
<protein>
    <recommendedName>
        <fullName evidence="1">Calcineurin-like phosphoesterase domain-containing protein</fullName>
    </recommendedName>
</protein>
<dbReference type="InterPro" id="IPR029052">
    <property type="entry name" value="Metallo-depent_PP-like"/>
</dbReference>
<dbReference type="NCBIfam" id="TIGR04123">
    <property type="entry name" value="P_estr_lig_assc"/>
    <property type="match status" value="1"/>
</dbReference>
<dbReference type="Pfam" id="PF00149">
    <property type="entry name" value="Metallophos"/>
    <property type="match status" value="1"/>
</dbReference>
<reference evidence="2 3" key="1">
    <citation type="submission" date="2020-08" db="EMBL/GenBank/DDBJ databases">
        <title>Genomic Encyclopedia of Type Strains, Phase IV (KMG-IV): sequencing the most valuable type-strain genomes for metagenomic binning, comparative biology and taxonomic classification.</title>
        <authorList>
            <person name="Goeker M."/>
        </authorList>
    </citation>
    <scope>NUCLEOTIDE SEQUENCE [LARGE SCALE GENOMIC DNA]</scope>
    <source>
        <strain evidence="2 3">DSM 101730</strain>
    </source>
</reference>
<dbReference type="PANTHER" id="PTHR39323">
    <property type="entry name" value="BLR1149 PROTEIN"/>
    <property type="match status" value="1"/>
</dbReference>
<evidence type="ECO:0000259" key="1">
    <source>
        <dbReference type="Pfam" id="PF00149"/>
    </source>
</evidence>
<dbReference type="InterPro" id="IPR004843">
    <property type="entry name" value="Calcineurin-like_PHP"/>
</dbReference>
<dbReference type="Gene3D" id="3.60.21.10">
    <property type="match status" value="1"/>
</dbReference>
<keyword evidence="3" id="KW-1185">Reference proteome</keyword>
<dbReference type="PANTHER" id="PTHR39323:SF1">
    <property type="entry name" value="BLR1149 PROTEIN"/>
    <property type="match status" value="1"/>
</dbReference>
<feature type="domain" description="Calcineurin-like phosphoesterase" evidence="1">
    <location>
        <begin position="27"/>
        <end position="117"/>
    </location>
</feature>
<dbReference type="AlphaFoldDB" id="A0A840SJS0"/>
<dbReference type="Proteomes" id="UP000549457">
    <property type="component" value="Unassembled WGS sequence"/>
</dbReference>
<sequence length="230" mass="24378">MNSAPLVLAGTPLLALASGGLFWPGERLLCVADLHLGKAERIARRGGTLLPPYETRDTLARLAAEIARLDPLRVVCLGDSFDDNVASETLSERDRLATIADGRDWLWIAGNHDPAPLGLGGRHLDEVILGPLVLRHIARPDAAPGEVSGHYHPKLRLAIGGRTVSRPCFLHDSRRLILPAFGAYTGGLCAGDPALAGLLGSDARAILTGEPCVALPLAPALARADRLSRR</sequence>
<dbReference type="InterPro" id="IPR026336">
    <property type="entry name" value="PdeM-like"/>
</dbReference>
<dbReference type="SUPFAM" id="SSF56300">
    <property type="entry name" value="Metallo-dependent phosphatases"/>
    <property type="match status" value="1"/>
</dbReference>
<dbReference type="InterPro" id="IPR024173">
    <property type="entry name" value="Pesterase_MJ0037-like"/>
</dbReference>
<organism evidence="2 3">
    <name type="scientific">Amaricoccus macauensis</name>
    <dbReference type="NCBI Taxonomy" id="57001"/>
    <lineage>
        <taxon>Bacteria</taxon>
        <taxon>Pseudomonadati</taxon>
        <taxon>Pseudomonadota</taxon>
        <taxon>Alphaproteobacteria</taxon>
        <taxon>Rhodobacterales</taxon>
        <taxon>Paracoccaceae</taxon>
        <taxon>Amaricoccus</taxon>
    </lineage>
</organism>
<evidence type="ECO:0000313" key="3">
    <source>
        <dbReference type="Proteomes" id="UP000549457"/>
    </source>
</evidence>